<sequence length="305" mass="33770">MTEEIRIGNSDVQTGKLGLGTNKVGGHNLFAGLADSDGTDIIKTALQENISLLDTAYMYGLGKSEELIGDVLKDYDRSKVVIATKAAQDPANDLRPNNQPDFLKKSVDSALKRLKTDYIDIFYIHFPDDSTPKDEAVAALVDEKKAGKIRAIGVSNFSLAQVKEANKDHQVDIVEDNYSLVHRNAEKELMPYLQSSHISFVPYFPLASGLLTGKYDEKDQSQFKQFAAEDYTKIINALAEIKEIANRKQASIAQTVLAWYIADPAISVVIPGAHKAEQVQNNVKALNVHLSDDEFKQIDHLFQAF</sequence>
<keyword evidence="5" id="KW-1185">Reference proteome</keyword>
<evidence type="ECO:0000313" key="5">
    <source>
        <dbReference type="Proteomes" id="UP000286907"/>
    </source>
</evidence>
<dbReference type="PANTHER" id="PTHR43364">
    <property type="entry name" value="NADH-SPECIFIC METHYLGLYOXAL REDUCTASE-RELATED"/>
    <property type="match status" value="1"/>
</dbReference>
<accession>A0AAJ1R9Y9</accession>
<name>A0AAJ1R9Y9_9LACO</name>
<dbReference type="Proteomes" id="UP001167919">
    <property type="component" value="Unassembled WGS sequence"/>
</dbReference>
<evidence type="ECO:0000313" key="4">
    <source>
        <dbReference type="EMBL" id="QAS69802.1"/>
    </source>
</evidence>
<evidence type="ECO:0000259" key="2">
    <source>
        <dbReference type="Pfam" id="PF00248"/>
    </source>
</evidence>
<feature type="domain" description="NADP-dependent oxidoreductase" evidence="2">
    <location>
        <begin position="16"/>
        <end position="301"/>
    </location>
</feature>
<protein>
    <submittedName>
        <fullName evidence="3">Aldo/keto reductase</fullName>
    </submittedName>
</protein>
<dbReference type="InterPro" id="IPR020471">
    <property type="entry name" value="AKR"/>
</dbReference>
<dbReference type="RefSeq" id="WP_128686246.1">
    <property type="nucleotide sequence ID" value="NZ_CP029684.2"/>
</dbReference>
<dbReference type="SUPFAM" id="SSF51430">
    <property type="entry name" value="NAD(P)-linked oxidoreductase"/>
    <property type="match status" value="1"/>
</dbReference>
<dbReference type="PANTHER" id="PTHR43364:SF4">
    <property type="entry name" value="NAD(P)-LINKED OXIDOREDUCTASE SUPERFAMILY PROTEIN"/>
    <property type="match status" value="1"/>
</dbReference>
<dbReference type="AlphaFoldDB" id="A0AAJ1R9Y9"/>
<reference evidence="4 5" key="1">
    <citation type="journal article" date="2019" name="Syst. Appl. Microbiol.">
        <title>Oenococcus sicerae sp. nov., isolated from French cider.</title>
        <authorList>
            <person name="Cousin F.J."/>
            <person name="Le Guellec R."/>
            <person name="Chagnot C."/>
            <person name="Goux D."/>
            <person name="Dalmasso M."/>
            <person name="Laplace J.M."/>
            <person name="Cretenet M."/>
        </authorList>
    </citation>
    <scope>NUCLEOTIDE SEQUENCE [LARGE SCALE GENOMIC DNA]</scope>
    <source>
        <strain evidence="4 5">UCMA 15228</strain>
    </source>
</reference>
<evidence type="ECO:0000256" key="1">
    <source>
        <dbReference type="ARBA" id="ARBA00023002"/>
    </source>
</evidence>
<dbReference type="Gene3D" id="3.20.20.100">
    <property type="entry name" value="NADP-dependent oxidoreductase domain"/>
    <property type="match status" value="1"/>
</dbReference>
<dbReference type="GO" id="GO:0005829">
    <property type="term" value="C:cytosol"/>
    <property type="evidence" value="ECO:0007669"/>
    <property type="project" value="TreeGrafter"/>
</dbReference>
<reference evidence="3" key="2">
    <citation type="submission" date="2019-01" db="EMBL/GenBank/DDBJ databases">
        <title>Oenococcus sicerae UCMA17102.</title>
        <authorList>
            <person name="Cousin F.J."/>
            <person name="Le Guellec R."/>
            <person name="Cretenet M."/>
        </authorList>
    </citation>
    <scope>NUCLEOTIDE SEQUENCE</scope>
    <source>
        <strain evidence="3">UCMA17102</strain>
    </source>
</reference>
<dbReference type="Pfam" id="PF00248">
    <property type="entry name" value="Aldo_ket_red"/>
    <property type="match status" value="1"/>
</dbReference>
<evidence type="ECO:0000313" key="3">
    <source>
        <dbReference type="EMBL" id="MDN6900220.1"/>
    </source>
</evidence>
<dbReference type="EMBL" id="CP029684">
    <property type="protein sequence ID" value="QAS69802.1"/>
    <property type="molecule type" value="Genomic_DNA"/>
</dbReference>
<reference evidence="4" key="3">
    <citation type="submission" date="2020-01" db="EMBL/GenBank/DDBJ databases">
        <authorList>
            <person name="Cousin F.J."/>
            <person name="Le Guellec R."/>
            <person name="Cretenet M."/>
        </authorList>
    </citation>
    <scope>NUCLEOTIDE SEQUENCE</scope>
    <source>
        <strain evidence="4">UCMA 15228</strain>
    </source>
</reference>
<proteinExistence type="predicted"/>
<dbReference type="InterPro" id="IPR036812">
    <property type="entry name" value="NAD(P)_OxRdtase_dom_sf"/>
</dbReference>
<dbReference type="InterPro" id="IPR018170">
    <property type="entry name" value="Aldo/ket_reductase_CS"/>
</dbReference>
<dbReference type="PROSITE" id="PS00062">
    <property type="entry name" value="ALDOKETO_REDUCTASE_2"/>
    <property type="match status" value="1"/>
</dbReference>
<dbReference type="EMBL" id="SDWY01000002">
    <property type="protein sequence ID" value="MDN6900220.1"/>
    <property type="molecule type" value="Genomic_DNA"/>
</dbReference>
<organism evidence="3 6">
    <name type="scientific">Oenococcus sicerae</name>
    <dbReference type="NCBI Taxonomy" id="2203724"/>
    <lineage>
        <taxon>Bacteria</taxon>
        <taxon>Bacillati</taxon>
        <taxon>Bacillota</taxon>
        <taxon>Bacilli</taxon>
        <taxon>Lactobacillales</taxon>
        <taxon>Lactobacillaceae</taxon>
        <taxon>Oenococcus</taxon>
    </lineage>
</organism>
<dbReference type="FunFam" id="3.20.20.100:FF:000004">
    <property type="entry name" value="Oxidoreductase, aldo/keto reductase"/>
    <property type="match status" value="1"/>
</dbReference>
<keyword evidence="1" id="KW-0560">Oxidoreductase</keyword>
<evidence type="ECO:0000313" key="6">
    <source>
        <dbReference type="Proteomes" id="UP001167919"/>
    </source>
</evidence>
<dbReference type="Proteomes" id="UP000286907">
    <property type="component" value="Chromosome"/>
</dbReference>
<dbReference type="GO" id="GO:0016491">
    <property type="term" value="F:oxidoreductase activity"/>
    <property type="evidence" value="ECO:0007669"/>
    <property type="project" value="UniProtKB-KW"/>
</dbReference>
<gene>
    <name evidence="4" type="ORF">DLJ48_04330</name>
    <name evidence="3" type="ORF">EVC35_04265</name>
</gene>
<dbReference type="InterPro" id="IPR023210">
    <property type="entry name" value="NADP_OxRdtase_dom"/>
</dbReference>
<dbReference type="InterPro" id="IPR050523">
    <property type="entry name" value="AKR_Detox_Biosynth"/>
</dbReference>
<dbReference type="PRINTS" id="PR00069">
    <property type="entry name" value="ALDKETRDTASE"/>
</dbReference>